<proteinExistence type="predicted"/>
<dbReference type="EMBL" id="MUXU01000078">
    <property type="protein sequence ID" value="OOR87278.1"/>
    <property type="molecule type" value="Genomic_DNA"/>
</dbReference>
<reference evidence="1 2" key="1">
    <citation type="submission" date="2017-02" db="EMBL/GenBank/DDBJ databases">
        <title>Draft genome sequence of Moraxella caviae CCUG 355 type strain.</title>
        <authorList>
            <person name="Engstrom-Jakobsson H."/>
            <person name="Salva-Serra F."/>
            <person name="Thorell K."/>
            <person name="Gonzales-Siles L."/>
            <person name="Karlsson R."/>
            <person name="Boulund F."/>
            <person name="Engstrand L."/>
            <person name="Moore E."/>
        </authorList>
    </citation>
    <scope>NUCLEOTIDE SEQUENCE [LARGE SCALE GENOMIC DNA]</scope>
    <source>
        <strain evidence="1 2">CCUG 355</strain>
    </source>
</reference>
<protein>
    <submittedName>
        <fullName evidence="1">Uncharacterized protein</fullName>
    </submittedName>
</protein>
<gene>
    <name evidence="1" type="ORF">B0181_10535</name>
</gene>
<dbReference type="Proteomes" id="UP000190435">
    <property type="component" value="Unassembled WGS sequence"/>
</dbReference>
<name>A0A1S9ZUU4_9GAMM</name>
<organism evidence="1 2">
    <name type="scientific">Moraxella caviae</name>
    <dbReference type="NCBI Taxonomy" id="34060"/>
    <lineage>
        <taxon>Bacteria</taxon>
        <taxon>Pseudomonadati</taxon>
        <taxon>Pseudomonadota</taxon>
        <taxon>Gammaproteobacteria</taxon>
        <taxon>Moraxellales</taxon>
        <taxon>Moraxellaceae</taxon>
        <taxon>Moraxella</taxon>
    </lineage>
</organism>
<keyword evidence="2" id="KW-1185">Reference proteome</keyword>
<evidence type="ECO:0000313" key="1">
    <source>
        <dbReference type="EMBL" id="OOR87278.1"/>
    </source>
</evidence>
<dbReference type="AlphaFoldDB" id="A0A1S9ZUU4"/>
<comment type="caution">
    <text evidence="1">The sequence shown here is derived from an EMBL/GenBank/DDBJ whole genome shotgun (WGS) entry which is preliminary data.</text>
</comment>
<dbReference type="STRING" id="34060.B0181_10535"/>
<evidence type="ECO:0000313" key="2">
    <source>
        <dbReference type="Proteomes" id="UP000190435"/>
    </source>
</evidence>
<accession>A0A1S9ZUU4</accession>
<sequence length="80" mass="8991">MGLDVPDEPPTDYIINALLNIFYLAARSRRYVGGMGAVALPLTVKDISDVLFAHPVYLSRTVIDSVIFALDNLWLEQNRR</sequence>